<protein>
    <submittedName>
        <fullName evidence="2">Ubiquinone biosynthesis protein UbiE</fullName>
    </submittedName>
</protein>
<dbReference type="RefSeq" id="WP_020584992.1">
    <property type="nucleotide sequence ID" value="NZ_JOJP01000001.1"/>
</dbReference>
<reference evidence="2 3" key="1">
    <citation type="submission" date="2014-06" db="EMBL/GenBank/DDBJ databases">
        <title>Whole Genome Sequences of Three Symbiotic Endozoicomonas Bacteria.</title>
        <authorList>
            <person name="Neave M.J."/>
            <person name="Apprill A."/>
            <person name="Voolstra C.R."/>
        </authorList>
    </citation>
    <scope>NUCLEOTIDE SEQUENCE [LARGE SCALE GENOMIC DNA]</scope>
    <source>
        <strain evidence="2 3">DSM 22380</strain>
    </source>
</reference>
<comment type="caution">
    <text evidence="2">The sequence shown here is derived from an EMBL/GenBank/DDBJ whole genome shotgun (WGS) entry which is preliminary data.</text>
</comment>
<dbReference type="InterPro" id="IPR041698">
    <property type="entry name" value="Methyltransf_25"/>
</dbReference>
<gene>
    <name evidence="2" type="ORF">GV64_10445</name>
</gene>
<sequence>MTSQSSRFVGSIPEHYDSGLGPHIFIDYAADIARRVTDYKPSSVLELAAGTGIVTRKLRNLLPVDTTLLATDLNPPMLEQAKKKFAEDENIRFEVVDACSLPYESPLFDVVVCQFGVMFFPDKLKSYSEVLRVLKPGGHYLFNVWDCWAANPFAEIVYETIAAVFPDDPPGFYRVPFGYHDIEAINASLQEAGFTNITAKTLPLRSRILSAELLARGIVFGSPLYEEIVNRNGDLIAIHSRVQKVLESTFGSDMPIQAIVFDAEYTL</sequence>
<organism evidence="2 3">
    <name type="scientific">Endozoicomonas elysicola</name>
    <dbReference type="NCBI Taxonomy" id="305900"/>
    <lineage>
        <taxon>Bacteria</taxon>
        <taxon>Pseudomonadati</taxon>
        <taxon>Pseudomonadota</taxon>
        <taxon>Gammaproteobacteria</taxon>
        <taxon>Oceanospirillales</taxon>
        <taxon>Endozoicomonadaceae</taxon>
        <taxon>Endozoicomonas</taxon>
    </lineage>
</organism>
<dbReference type="eggNOG" id="COG2226">
    <property type="taxonomic scope" value="Bacteria"/>
</dbReference>
<dbReference type="InterPro" id="IPR029063">
    <property type="entry name" value="SAM-dependent_MTases_sf"/>
</dbReference>
<name>A0A081KAD3_9GAMM</name>
<dbReference type="SUPFAM" id="SSF53335">
    <property type="entry name" value="S-adenosyl-L-methionine-dependent methyltransferases"/>
    <property type="match status" value="1"/>
</dbReference>
<accession>A0A081KAD3</accession>
<dbReference type="Gene3D" id="3.40.50.150">
    <property type="entry name" value="Vaccinia Virus protein VP39"/>
    <property type="match status" value="1"/>
</dbReference>
<evidence type="ECO:0000313" key="2">
    <source>
        <dbReference type="EMBL" id="KEI71109.1"/>
    </source>
</evidence>
<proteinExistence type="predicted"/>
<dbReference type="PANTHER" id="PTHR43591">
    <property type="entry name" value="METHYLTRANSFERASE"/>
    <property type="match status" value="1"/>
</dbReference>
<keyword evidence="2" id="KW-0830">Ubiquinone</keyword>
<dbReference type="CDD" id="cd02440">
    <property type="entry name" value="AdoMet_MTases"/>
    <property type="match status" value="1"/>
</dbReference>
<evidence type="ECO:0000313" key="3">
    <source>
        <dbReference type="Proteomes" id="UP000027997"/>
    </source>
</evidence>
<dbReference type="AlphaFoldDB" id="A0A081KAD3"/>
<dbReference type="Proteomes" id="UP000027997">
    <property type="component" value="Unassembled WGS sequence"/>
</dbReference>
<dbReference type="STRING" id="305900.GV64_10445"/>
<evidence type="ECO:0000259" key="1">
    <source>
        <dbReference type="Pfam" id="PF13649"/>
    </source>
</evidence>
<dbReference type="EMBL" id="JOJP01000001">
    <property type="protein sequence ID" value="KEI71109.1"/>
    <property type="molecule type" value="Genomic_DNA"/>
</dbReference>
<dbReference type="Pfam" id="PF13649">
    <property type="entry name" value="Methyltransf_25"/>
    <property type="match status" value="1"/>
</dbReference>
<feature type="domain" description="Methyltransferase" evidence="1">
    <location>
        <begin position="44"/>
        <end position="138"/>
    </location>
</feature>
<keyword evidence="3" id="KW-1185">Reference proteome</keyword>